<feature type="repeat" description="ANK" evidence="3">
    <location>
        <begin position="62"/>
        <end position="94"/>
    </location>
</feature>
<sequence>MEDTRNGHIDVVRCLIKHGCDINTPSEEFKESALMLASYKVHADMMRFLLEAGSGHEHRTDEMRTASMRAAIEGHVVAARLLLAHGANVNIPQDRFESPLTLASCGGHTEFAHLPIGYGADIQEVIDEGYTALMKASREGHEGTVSLLLAVGADVNARTEETQETALTLLPVEGSSKFVRRCLTRGLTLRLVASVSQRH</sequence>
<gene>
    <name evidence="5" type="ORF">CRM22_002637</name>
    <name evidence="4" type="ORF">CRM22_011015</name>
</gene>
<dbReference type="InterPro" id="IPR051631">
    <property type="entry name" value="Ankyrin-KH/SAM_domain"/>
</dbReference>
<dbReference type="InterPro" id="IPR036770">
    <property type="entry name" value="Ankyrin_rpt-contain_sf"/>
</dbReference>
<evidence type="ECO:0000256" key="3">
    <source>
        <dbReference type="PROSITE-ProRule" id="PRU00023"/>
    </source>
</evidence>
<dbReference type="InterPro" id="IPR002110">
    <property type="entry name" value="Ankyrin_rpt"/>
</dbReference>
<protein>
    <submittedName>
        <fullName evidence="4">Uncharacterized protein</fullName>
    </submittedName>
</protein>
<comment type="caution">
    <text evidence="4">The sequence shown here is derived from an EMBL/GenBank/DDBJ whole genome shotgun (WGS) entry which is preliminary data.</text>
</comment>
<dbReference type="SMART" id="SM00248">
    <property type="entry name" value="ANK"/>
    <property type="match status" value="5"/>
</dbReference>
<dbReference type="EMBL" id="SJOL01004601">
    <property type="protein sequence ID" value="TGZ71442.1"/>
    <property type="molecule type" value="Genomic_DNA"/>
</dbReference>
<evidence type="ECO:0000256" key="2">
    <source>
        <dbReference type="ARBA" id="ARBA00023043"/>
    </source>
</evidence>
<keyword evidence="2 3" id="KW-0040">ANK repeat</keyword>
<dbReference type="PANTHER" id="PTHR23206:SF8">
    <property type="entry name" value="ANKYRIN REPEAT AND KH DOMAIN-CONTAINING 1"/>
    <property type="match status" value="1"/>
</dbReference>
<proteinExistence type="predicted"/>
<dbReference type="OrthoDB" id="7464126at2759"/>
<keyword evidence="6" id="KW-1185">Reference proteome</keyword>
<evidence type="ECO:0000256" key="1">
    <source>
        <dbReference type="ARBA" id="ARBA00022737"/>
    </source>
</evidence>
<dbReference type="Proteomes" id="UP000308267">
    <property type="component" value="Unassembled WGS sequence"/>
</dbReference>
<feature type="repeat" description="ANK" evidence="3">
    <location>
        <begin position="128"/>
        <end position="160"/>
    </location>
</feature>
<evidence type="ECO:0000313" key="5">
    <source>
        <dbReference type="EMBL" id="TGZ71442.1"/>
    </source>
</evidence>
<evidence type="ECO:0000313" key="6">
    <source>
        <dbReference type="Proteomes" id="UP000308267"/>
    </source>
</evidence>
<dbReference type="Pfam" id="PF12796">
    <property type="entry name" value="Ank_2"/>
    <property type="match status" value="2"/>
</dbReference>
<dbReference type="AlphaFoldDB" id="A0A4S2KEM2"/>
<dbReference type="EMBL" id="SJOL01011775">
    <property type="protein sequence ID" value="TGZ47822.1"/>
    <property type="molecule type" value="Genomic_DNA"/>
</dbReference>
<dbReference type="GO" id="GO:0045087">
    <property type="term" value="P:innate immune response"/>
    <property type="evidence" value="ECO:0007669"/>
    <property type="project" value="TreeGrafter"/>
</dbReference>
<dbReference type="Gene3D" id="1.25.40.20">
    <property type="entry name" value="Ankyrin repeat-containing domain"/>
    <property type="match status" value="1"/>
</dbReference>
<organism evidence="4 6">
    <name type="scientific">Opisthorchis felineus</name>
    <dbReference type="NCBI Taxonomy" id="147828"/>
    <lineage>
        <taxon>Eukaryota</taxon>
        <taxon>Metazoa</taxon>
        <taxon>Spiralia</taxon>
        <taxon>Lophotrochozoa</taxon>
        <taxon>Platyhelminthes</taxon>
        <taxon>Trematoda</taxon>
        <taxon>Digenea</taxon>
        <taxon>Opisthorchiida</taxon>
        <taxon>Opisthorchiata</taxon>
        <taxon>Opisthorchiidae</taxon>
        <taxon>Opisthorchis</taxon>
    </lineage>
</organism>
<dbReference type="PANTHER" id="PTHR23206">
    <property type="entry name" value="MASK PROTEIN"/>
    <property type="match status" value="1"/>
</dbReference>
<evidence type="ECO:0000313" key="4">
    <source>
        <dbReference type="EMBL" id="TGZ47822.1"/>
    </source>
</evidence>
<accession>A0A4S2KEM2</accession>
<dbReference type="GO" id="GO:0005737">
    <property type="term" value="C:cytoplasm"/>
    <property type="evidence" value="ECO:0007669"/>
    <property type="project" value="TreeGrafter"/>
</dbReference>
<name>A0A4S2KEM2_OPIFE</name>
<dbReference type="SUPFAM" id="SSF48403">
    <property type="entry name" value="Ankyrin repeat"/>
    <property type="match status" value="1"/>
</dbReference>
<reference evidence="4 6" key="1">
    <citation type="journal article" date="2019" name="BMC Genomics">
        <title>New insights from Opisthorchis felineus genome: update on genomics of the epidemiologically important liver flukes.</title>
        <authorList>
            <person name="Ershov N.I."/>
            <person name="Mordvinov V.A."/>
            <person name="Prokhortchouk E.B."/>
            <person name="Pakharukova M.Y."/>
            <person name="Gunbin K.V."/>
            <person name="Ustyantsev K."/>
            <person name="Genaev M.A."/>
            <person name="Blinov A.G."/>
            <person name="Mazur A."/>
            <person name="Boulygina E."/>
            <person name="Tsygankova S."/>
            <person name="Khrameeva E."/>
            <person name="Chekanov N."/>
            <person name="Fan G."/>
            <person name="Xiao A."/>
            <person name="Zhang H."/>
            <person name="Xu X."/>
            <person name="Yang H."/>
            <person name="Solovyev V."/>
            <person name="Lee S.M."/>
            <person name="Liu X."/>
            <person name="Afonnikov D.A."/>
            <person name="Skryabin K.G."/>
        </authorList>
    </citation>
    <scope>NUCLEOTIDE SEQUENCE [LARGE SCALE GENOMIC DNA]</scope>
    <source>
        <strain evidence="4">AK-0245</strain>
        <tissue evidence="4">Whole organism</tissue>
    </source>
</reference>
<dbReference type="PROSITE" id="PS50297">
    <property type="entry name" value="ANK_REP_REGION"/>
    <property type="match status" value="1"/>
</dbReference>
<dbReference type="STRING" id="147828.A0A4S2KEM2"/>
<dbReference type="PROSITE" id="PS50088">
    <property type="entry name" value="ANK_REPEAT"/>
    <property type="match status" value="2"/>
</dbReference>
<keyword evidence="1" id="KW-0677">Repeat</keyword>